<feature type="region of interest" description="Disordered" evidence="5">
    <location>
        <begin position="29"/>
        <end position="65"/>
    </location>
</feature>
<evidence type="ECO:0000256" key="6">
    <source>
        <dbReference type="SAM" id="SignalP"/>
    </source>
</evidence>
<dbReference type="KEGG" id="tcu:Tcur_4013"/>
<evidence type="ECO:0000313" key="8">
    <source>
        <dbReference type="EMBL" id="ACY99542.1"/>
    </source>
</evidence>
<dbReference type="GO" id="GO:0006508">
    <property type="term" value="P:proteolysis"/>
    <property type="evidence" value="ECO:0007669"/>
    <property type="project" value="UniProtKB-KW"/>
</dbReference>
<organism evidence="8 9">
    <name type="scientific">Thermomonospora curvata (strain ATCC 19995 / DSM 43183 / JCM 3096 / KCTC 9072 / NBRC 15933 / NCIMB 10081 / Henssen B9)</name>
    <dbReference type="NCBI Taxonomy" id="471852"/>
    <lineage>
        <taxon>Bacteria</taxon>
        <taxon>Bacillati</taxon>
        <taxon>Actinomycetota</taxon>
        <taxon>Actinomycetes</taxon>
        <taxon>Streptosporangiales</taxon>
        <taxon>Thermomonosporaceae</taxon>
        <taxon>Thermomonospora</taxon>
    </lineage>
</organism>
<dbReference type="GO" id="GO:0008234">
    <property type="term" value="F:cysteine-type peptidase activity"/>
    <property type="evidence" value="ECO:0007669"/>
    <property type="project" value="UniProtKB-KW"/>
</dbReference>
<feature type="domain" description="NlpC/P60" evidence="7">
    <location>
        <begin position="108"/>
        <end position="226"/>
    </location>
</feature>
<dbReference type="PANTHER" id="PTHR47359:SF3">
    <property type="entry name" value="NLP_P60 DOMAIN-CONTAINING PROTEIN-RELATED"/>
    <property type="match status" value="1"/>
</dbReference>
<dbReference type="MEROPS" id="C40.007"/>
<evidence type="ECO:0000256" key="1">
    <source>
        <dbReference type="ARBA" id="ARBA00007074"/>
    </source>
</evidence>
<dbReference type="HOGENOM" id="CLU_016043_6_0_11"/>
<evidence type="ECO:0000259" key="7">
    <source>
        <dbReference type="PROSITE" id="PS51935"/>
    </source>
</evidence>
<dbReference type="Pfam" id="PF00877">
    <property type="entry name" value="NLPC_P60"/>
    <property type="match status" value="1"/>
</dbReference>
<keyword evidence="6" id="KW-0732">Signal</keyword>
<name>D1AEZ8_THECD</name>
<dbReference type="SUPFAM" id="SSF54001">
    <property type="entry name" value="Cysteine proteinases"/>
    <property type="match status" value="1"/>
</dbReference>
<dbReference type="EMBL" id="CP001738">
    <property type="protein sequence ID" value="ACY99542.1"/>
    <property type="molecule type" value="Genomic_DNA"/>
</dbReference>
<comment type="similarity">
    <text evidence="1">Belongs to the peptidase C40 family.</text>
</comment>
<accession>D1AEZ8</accession>
<proteinExistence type="inferred from homology"/>
<keyword evidence="9" id="KW-1185">Reference proteome</keyword>
<dbReference type="PROSITE" id="PS51935">
    <property type="entry name" value="NLPC_P60"/>
    <property type="match status" value="1"/>
</dbReference>
<evidence type="ECO:0000256" key="3">
    <source>
        <dbReference type="ARBA" id="ARBA00022801"/>
    </source>
</evidence>
<reference evidence="8 9" key="1">
    <citation type="journal article" date="2011" name="Stand. Genomic Sci.">
        <title>Complete genome sequence of Thermomonospora curvata type strain (B9).</title>
        <authorList>
            <person name="Chertkov O."/>
            <person name="Sikorski J."/>
            <person name="Nolan M."/>
            <person name="Lapidus A."/>
            <person name="Lucas S."/>
            <person name="Del Rio T.G."/>
            <person name="Tice H."/>
            <person name="Cheng J.F."/>
            <person name="Goodwin L."/>
            <person name="Pitluck S."/>
            <person name="Liolios K."/>
            <person name="Ivanova N."/>
            <person name="Mavromatis K."/>
            <person name="Mikhailova N."/>
            <person name="Ovchinnikova G."/>
            <person name="Pati A."/>
            <person name="Chen A."/>
            <person name="Palaniappan K."/>
            <person name="Djao O.D."/>
            <person name="Land M."/>
            <person name="Hauser L."/>
            <person name="Chang Y.J."/>
            <person name="Jeffries C.D."/>
            <person name="Brettin T."/>
            <person name="Han C."/>
            <person name="Detter J.C."/>
            <person name="Rohde M."/>
            <person name="Goker M."/>
            <person name="Woyke T."/>
            <person name="Bristow J."/>
            <person name="Eisen J.A."/>
            <person name="Markowitz V."/>
            <person name="Hugenholtz P."/>
            <person name="Klenk H.P."/>
            <person name="Kyrpides N.C."/>
        </authorList>
    </citation>
    <scope>NUCLEOTIDE SEQUENCE [LARGE SCALE GENOMIC DNA]</scope>
    <source>
        <strain evidence="9">ATCC 19995 / DSM 43183 / JCM 3096 / KCTC 9072 / NBRC 15933 / NCIMB 10081 / Henssen B9</strain>
    </source>
</reference>
<dbReference type="Proteomes" id="UP000001918">
    <property type="component" value="Chromosome"/>
</dbReference>
<dbReference type="eggNOG" id="COG0791">
    <property type="taxonomic scope" value="Bacteria"/>
</dbReference>
<gene>
    <name evidence="8" type="ordered locus">Tcur_4013</name>
</gene>
<dbReference type="InterPro" id="IPR051794">
    <property type="entry name" value="PG_Endopeptidase_C40"/>
</dbReference>
<keyword evidence="3" id="KW-0378">Hydrolase</keyword>
<dbReference type="Gene3D" id="3.90.1720.10">
    <property type="entry name" value="endopeptidase domain like (from Nostoc punctiforme)"/>
    <property type="match status" value="1"/>
</dbReference>
<dbReference type="PANTHER" id="PTHR47359">
    <property type="entry name" value="PEPTIDOGLYCAN DL-ENDOPEPTIDASE CWLO"/>
    <property type="match status" value="1"/>
</dbReference>
<dbReference type="OrthoDB" id="3209655at2"/>
<evidence type="ECO:0000256" key="5">
    <source>
        <dbReference type="SAM" id="MobiDB-lite"/>
    </source>
</evidence>
<evidence type="ECO:0000313" key="9">
    <source>
        <dbReference type="Proteomes" id="UP000001918"/>
    </source>
</evidence>
<evidence type="ECO:0000256" key="4">
    <source>
        <dbReference type="ARBA" id="ARBA00022807"/>
    </source>
</evidence>
<dbReference type="InterPro" id="IPR000064">
    <property type="entry name" value="NLP_P60_dom"/>
</dbReference>
<keyword evidence="4" id="KW-0788">Thiol protease</keyword>
<dbReference type="AlphaFoldDB" id="D1AEZ8"/>
<keyword evidence="2" id="KW-0645">Protease</keyword>
<sequence>MSIPLKALCGAATVALALVPSVGQARVSGHAAVPRPDKTARGHTGHVAAQQPQHGRPEGKQGAPAGLSLRHDLYVRQNAAVMREQALQTALRRRTVRYRRAKLIEQWQRRADRAVRFALKQRGKPYQWGATGPHSYDCSGLVQQAWRRAGVSIPRVSQAQYHGIRTKVPRDRLRPGDLVLFNGLRHVGMYIGRGRFIHAPRTGRTITVERLRGYYARSYVGAVRPAWPRLPKVPKH</sequence>
<dbReference type="InterPro" id="IPR038765">
    <property type="entry name" value="Papain-like_cys_pep_sf"/>
</dbReference>
<feature type="chain" id="PRO_5003020734" evidence="6">
    <location>
        <begin position="26"/>
        <end position="236"/>
    </location>
</feature>
<feature type="signal peptide" evidence="6">
    <location>
        <begin position="1"/>
        <end position="25"/>
    </location>
</feature>
<protein>
    <submittedName>
        <fullName evidence="8">NLP/P60 protein</fullName>
    </submittedName>
</protein>
<evidence type="ECO:0000256" key="2">
    <source>
        <dbReference type="ARBA" id="ARBA00022670"/>
    </source>
</evidence>